<keyword evidence="7 11" id="KW-0862">Zinc</keyword>
<dbReference type="EMBL" id="CP053661">
    <property type="protein sequence ID" value="QKD83791.1"/>
    <property type="molecule type" value="Genomic_DNA"/>
</dbReference>
<dbReference type="GO" id="GO:0006508">
    <property type="term" value="P:proteolysis"/>
    <property type="evidence" value="ECO:0007669"/>
    <property type="project" value="UniProtKB-KW"/>
</dbReference>
<dbReference type="AlphaFoldDB" id="A0A6M8BJD4"/>
<dbReference type="GO" id="GO:0008270">
    <property type="term" value="F:zinc ion binding"/>
    <property type="evidence" value="ECO:0007669"/>
    <property type="project" value="UniProtKB-UniRule"/>
</dbReference>
<keyword evidence="9 11" id="KW-0482">Metalloprotease</keyword>
<dbReference type="RefSeq" id="WP_172357785.1">
    <property type="nucleotide sequence ID" value="NZ_CP053661.1"/>
</dbReference>
<dbReference type="InterPro" id="IPR022919">
    <property type="entry name" value="Pept_M48_protease_HtpX"/>
</dbReference>
<feature type="active site" evidence="11">
    <location>
        <position position="135"/>
    </location>
</feature>
<evidence type="ECO:0000313" key="13">
    <source>
        <dbReference type="EMBL" id="QKD83791.1"/>
    </source>
</evidence>
<keyword evidence="6 11" id="KW-0378">Hydrolase</keyword>
<feature type="binding site" evidence="11">
    <location>
        <position position="138"/>
    </location>
    <ligand>
        <name>Zn(2+)</name>
        <dbReference type="ChEBI" id="CHEBI:29105"/>
        <note>catalytic</note>
    </ligand>
</feature>
<keyword evidence="5 11" id="KW-0479">Metal-binding</keyword>
<evidence type="ECO:0000259" key="12">
    <source>
        <dbReference type="Pfam" id="PF01435"/>
    </source>
</evidence>
<dbReference type="InterPro" id="IPR001915">
    <property type="entry name" value="Peptidase_M48"/>
</dbReference>
<dbReference type="EC" id="3.4.24.-" evidence="11"/>
<dbReference type="Proteomes" id="UP000505210">
    <property type="component" value="Chromosome"/>
</dbReference>
<feature type="transmembrane region" description="Helical" evidence="11">
    <location>
        <begin position="7"/>
        <end position="28"/>
    </location>
</feature>
<evidence type="ECO:0000256" key="5">
    <source>
        <dbReference type="ARBA" id="ARBA00022723"/>
    </source>
</evidence>
<proteinExistence type="inferred from homology"/>
<keyword evidence="10 11" id="KW-0472">Membrane</keyword>
<evidence type="ECO:0000256" key="4">
    <source>
        <dbReference type="ARBA" id="ARBA00022692"/>
    </source>
</evidence>
<feature type="transmembrane region" description="Helical" evidence="11">
    <location>
        <begin position="148"/>
        <end position="171"/>
    </location>
</feature>
<reference evidence="13 14" key="1">
    <citation type="submission" date="2020-05" db="EMBL/GenBank/DDBJ databases">
        <title>Complete genome sequence of of a novel Thermoleptolyngbya strain isolated from hot springs of Ganzi, Sichuan China.</title>
        <authorList>
            <person name="Tang J."/>
            <person name="Daroch M."/>
            <person name="Li L."/>
            <person name="Waleron K."/>
            <person name="Waleron M."/>
            <person name="Waleron M."/>
        </authorList>
    </citation>
    <scope>NUCLEOTIDE SEQUENCE [LARGE SCALE GENOMIC DNA]</scope>
    <source>
        <strain evidence="13 14">PKUAC-SCTA183</strain>
    </source>
</reference>
<keyword evidence="3 11" id="KW-0645">Protease</keyword>
<keyword evidence="14" id="KW-1185">Reference proteome</keyword>
<feature type="transmembrane region" description="Helical" evidence="11">
    <location>
        <begin position="183"/>
        <end position="204"/>
    </location>
</feature>
<protein>
    <recommendedName>
        <fullName evidence="11">Protease HtpX homolog</fullName>
        <ecNumber evidence="11">3.4.24.-</ecNumber>
    </recommendedName>
</protein>
<dbReference type="InterPro" id="IPR050083">
    <property type="entry name" value="HtpX_protease"/>
</dbReference>
<evidence type="ECO:0000256" key="6">
    <source>
        <dbReference type="ARBA" id="ARBA00022801"/>
    </source>
</evidence>
<comment type="subcellular location">
    <subcellularLocation>
        <location evidence="11">Cell membrane</location>
        <topology evidence="11">Multi-pass membrane protein</topology>
    </subcellularLocation>
</comment>
<feature type="transmembrane region" description="Helical" evidence="11">
    <location>
        <begin position="34"/>
        <end position="51"/>
    </location>
</feature>
<dbReference type="GO" id="GO:0005886">
    <property type="term" value="C:plasma membrane"/>
    <property type="evidence" value="ECO:0007669"/>
    <property type="project" value="UniProtKB-SubCell"/>
</dbReference>
<keyword evidence="4 11" id="KW-0812">Transmembrane</keyword>
<dbReference type="GO" id="GO:0004222">
    <property type="term" value="F:metalloendopeptidase activity"/>
    <property type="evidence" value="ECO:0007669"/>
    <property type="project" value="UniProtKB-UniRule"/>
</dbReference>
<keyword evidence="2 11" id="KW-1003">Cell membrane</keyword>
<dbReference type="Pfam" id="PF01435">
    <property type="entry name" value="Peptidase_M48"/>
    <property type="match status" value="1"/>
</dbReference>
<feature type="binding site" evidence="11">
    <location>
        <position position="134"/>
    </location>
    <ligand>
        <name>Zn(2+)</name>
        <dbReference type="ChEBI" id="CHEBI:29105"/>
        <note>catalytic</note>
    </ligand>
</feature>
<organism evidence="13 14">
    <name type="scientific">Thermoleptolyngbya sichuanensis A183</name>
    <dbReference type="NCBI Taxonomy" id="2737172"/>
    <lineage>
        <taxon>Bacteria</taxon>
        <taxon>Bacillati</taxon>
        <taxon>Cyanobacteriota</taxon>
        <taxon>Cyanophyceae</taxon>
        <taxon>Oculatellales</taxon>
        <taxon>Oculatellaceae</taxon>
        <taxon>Thermoleptolyngbya</taxon>
        <taxon>Thermoleptolyngbya sichuanensis</taxon>
    </lineage>
</organism>
<sequence length="301" mass="32006">MAGINQFKTLALLALLSGLIVLAGYLLVRDETGLYYGLAFAALSSFGSWYYSDQAALAAFQAKPTPREEAPALYDRIEKLCDRAGLPMPAVYIVPSESPNAFATGRDPNHAAIALTKGLIKLLPPDELDAVIAHELTHVRNRDTLTQAVAGTLAGSLTYLGRILTLGALYFPVSRAGRRGNNPLAILFLLVVGPLAAGLIQMAISRTREFAADAGAAEITGDPLALVRALEALEATGQKVPIHGNPAFAPLFVVNPLSREGLMTLFMTHPPVEERIKRLKEMAARAASSETNPPTALSPSV</sequence>
<dbReference type="PANTHER" id="PTHR43221">
    <property type="entry name" value="PROTEASE HTPX"/>
    <property type="match status" value="1"/>
</dbReference>
<keyword evidence="8 11" id="KW-1133">Transmembrane helix</keyword>
<dbReference type="PANTHER" id="PTHR43221:SF2">
    <property type="entry name" value="PROTEASE HTPX HOMOLOG"/>
    <property type="match status" value="1"/>
</dbReference>
<evidence type="ECO:0000256" key="1">
    <source>
        <dbReference type="ARBA" id="ARBA00009779"/>
    </source>
</evidence>
<accession>A0A6M8BJD4</accession>
<evidence type="ECO:0000256" key="8">
    <source>
        <dbReference type="ARBA" id="ARBA00022989"/>
    </source>
</evidence>
<name>A0A6M8BJD4_9CYAN</name>
<comment type="similarity">
    <text evidence="1 11">Belongs to the peptidase M48B family.</text>
</comment>
<feature type="binding site" evidence="11">
    <location>
        <position position="209"/>
    </location>
    <ligand>
        <name>Zn(2+)</name>
        <dbReference type="ChEBI" id="CHEBI:29105"/>
        <note>catalytic</note>
    </ligand>
</feature>
<evidence type="ECO:0000256" key="7">
    <source>
        <dbReference type="ARBA" id="ARBA00022833"/>
    </source>
</evidence>
<evidence type="ECO:0000256" key="2">
    <source>
        <dbReference type="ARBA" id="ARBA00022475"/>
    </source>
</evidence>
<evidence type="ECO:0000256" key="9">
    <source>
        <dbReference type="ARBA" id="ARBA00023049"/>
    </source>
</evidence>
<dbReference type="KEGG" id="theu:HPC62_17740"/>
<evidence type="ECO:0000256" key="11">
    <source>
        <dbReference type="HAMAP-Rule" id="MF_00188"/>
    </source>
</evidence>
<evidence type="ECO:0000256" key="10">
    <source>
        <dbReference type="ARBA" id="ARBA00023136"/>
    </source>
</evidence>
<comment type="cofactor">
    <cofactor evidence="11">
        <name>Zn(2+)</name>
        <dbReference type="ChEBI" id="CHEBI:29105"/>
    </cofactor>
    <text evidence="11">Binds 1 zinc ion per subunit.</text>
</comment>
<dbReference type="Gene3D" id="3.30.2010.10">
    <property type="entry name" value="Metalloproteases ('zincins'), catalytic domain"/>
    <property type="match status" value="1"/>
</dbReference>
<dbReference type="HAMAP" id="MF_00188">
    <property type="entry name" value="Pept_M48_protease_HtpX"/>
    <property type="match status" value="1"/>
</dbReference>
<gene>
    <name evidence="11" type="primary">htpX</name>
    <name evidence="13" type="ORF">HPC62_17740</name>
</gene>
<evidence type="ECO:0000256" key="3">
    <source>
        <dbReference type="ARBA" id="ARBA00022670"/>
    </source>
</evidence>
<evidence type="ECO:0000313" key="14">
    <source>
        <dbReference type="Proteomes" id="UP000505210"/>
    </source>
</evidence>
<feature type="domain" description="Peptidase M48" evidence="12">
    <location>
        <begin position="70"/>
        <end position="282"/>
    </location>
</feature>